<gene>
    <name evidence="1" type="ORF">QQS21_006208</name>
</gene>
<dbReference type="Proteomes" id="UP001251528">
    <property type="component" value="Unassembled WGS sequence"/>
</dbReference>
<comment type="caution">
    <text evidence="1">The sequence shown here is derived from an EMBL/GenBank/DDBJ whole genome shotgun (WGS) entry which is preliminary data.</text>
</comment>
<evidence type="ECO:0000313" key="2">
    <source>
        <dbReference type="Proteomes" id="UP001251528"/>
    </source>
</evidence>
<dbReference type="AlphaFoldDB" id="A0AAJ0CQY5"/>
<keyword evidence="2" id="KW-1185">Reference proteome</keyword>
<evidence type="ECO:0000313" key="1">
    <source>
        <dbReference type="EMBL" id="KAK2596693.1"/>
    </source>
</evidence>
<organism evidence="1 2">
    <name type="scientific">Conoideocrella luteorostrata</name>
    <dbReference type="NCBI Taxonomy" id="1105319"/>
    <lineage>
        <taxon>Eukaryota</taxon>
        <taxon>Fungi</taxon>
        <taxon>Dikarya</taxon>
        <taxon>Ascomycota</taxon>
        <taxon>Pezizomycotina</taxon>
        <taxon>Sordariomycetes</taxon>
        <taxon>Hypocreomycetidae</taxon>
        <taxon>Hypocreales</taxon>
        <taxon>Clavicipitaceae</taxon>
        <taxon>Conoideocrella</taxon>
    </lineage>
</organism>
<dbReference type="EMBL" id="JASWJB010000112">
    <property type="protein sequence ID" value="KAK2596693.1"/>
    <property type="molecule type" value="Genomic_DNA"/>
</dbReference>
<accession>A0AAJ0CQY5</accession>
<sequence>MRCCAVLGAIAVGIASGVHMMGGLTSYLWADTRDDIMAAEETPETQTTHMTELPTMSTTPARFPAPAHRPQAGYNSTLRTVFAPAGTGTAAVGHVVIHFTNSSHALTAAPGSVSMVPEIEFARNGTAK</sequence>
<protein>
    <submittedName>
        <fullName evidence="1">Uncharacterized protein</fullName>
    </submittedName>
</protein>
<proteinExistence type="predicted"/>
<name>A0AAJ0CQY5_9HYPO</name>
<reference evidence="1" key="1">
    <citation type="submission" date="2023-06" db="EMBL/GenBank/DDBJ databases">
        <title>Conoideocrella luteorostrata (Hypocreales: Clavicipitaceae), a potential biocontrol fungus for elongate hemlock scale in United States Christmas tree production areas.</title>
        <authorList>
            <person name="Barrett H."/>
            <person name="Lovett B."/>
            <person name="Macias A.M."/>
            <person name="Stajich J.E."/>
            <person name="Kasson M.T."/>
        </authorList>
    </citation>
    <scope>NUCLEOTIDE SEQUENCE</scope>
    <source>
        <strain evidence="1">ARSEF 14590</strain>
    </source>
</reference>